<protein>
    <recommendedName>
        <fullName evidence="1">Cupin type-2 domain-containing protein</fullName>
    </recommendedName>
</protein>
<name>A0A382L122_9ZZZZ</name>
<dbReference type="InterPro" id="IPR013096">
    <property type="entry name" value="Cupin_2"/>
</dbReference>
<dbReference type="PANTHER" id="PTHR36114:SF1">
    <property type="entry name" value="16.7 KDA PROTEIN IN WHIE LOCUS"/>
    <property type="match status" value="1"/>
</dbReference>
<dbReference type="AlphaFoldDB" id="A0A382L122"/>
<proteinExistence type="predicted"/>
<dbReference type="EMBL" id="UINC01084235">
    <property type="protein sequence ID" value="SVC30694.1"/>
    <property type="molecule type" value="Genomic_DNA"/>
</dbReference>
<accession>A0A382L122</accession>
<reference evidence="2" key="1">
    <citation type="submission" date="2018-05" db="EMBL/GenBank/DDBJ databases">
        <authorList>
            <person name="Lanie J.A."/>
            <person name="Ng W.-L."/>
            <person name="Kazmierczak K.M."/>
            <person name="Andrzejewski T.M."/>
            <person name="Davidsen T.M."/>
            <person name="Wayne K.J."/>
            <person name="Tettelin H."/>
            <person name="Glass J.I."/>
            <person name="Rusch D."/>
            <person name="Podicherti R."/>
            <person name="Tsui H.-C.T."/>
            <person name="Winkler M.E."/>
        </authorList>
    </citation>
    <scope>NUCLEOTIDE SEQUENCE</scope>
</reference>
<gene>
    <name evidence="2" type="ORF">METZ01_LOCUS283548</name>
</gene>
<dbReference type="InterPro" id="IPR052044">
    <property type="entry name" value="PKS_Associated_Protein"/>
</dbReference>
<dbReference type="InterPro" id="IPR014710">
    <property type="entry name" value="RmlC-like_jellyroll"/>
</dbReference>
<dbReference type="CDD" id="cd02226">
    <property type="entry name" value="cupin_YdbB-like"/>
    <property type="match status" value="1"/>
</dbReference>
<evidence type="ECO:0000259" key="1">
    <source>
        <dbReference type="Pfam" id="PF07883"/>
    </source>
</evidence>
<dbReference type="SUPFAM" id="SSF51182">
    <property type="entry name" value="RmlC-like cupins"/>
    <property type="match status" value="1"/>
</dbReference>
<sequence length="338" mass="37180">MLTANDKTVEDAEIHLGTALAAGIHHIGFKDIGLSFERLKNLNSAIKSGGATSYLEVVSLDKKSEIISAKAAIEIGVDILMGGTNINEVLKLLKGTNIKYFPFPGKIVGYPSSLLGTVNEIVKSAKTLSLKKGVHGLDLLAYRSTCDVKTLINAVCECTEKPVIIAGSIDNRHRISNVKNSGAASFTIGSAALNGKYFSTGKNLDLQLKAIMKDVAEVNNHISKLYPKNLNHSFSEFEDIWSPRIAGQINDMQIKLVKVKGNFIWHYHKTEDELFFVHKGKLMMKFRDRDEIIKEGEFIIVPYGVEHCPVAITDVCEIVLLEPKTTINTGSIKNVRKV</sequence>
<dbReference type="Gene3D" id="2.60.120.10">
    <property type="entry name" value="Jelly Rolls"/>
    <property type="match status" value="1"/>
</dbReference>
<evidence type="ECO:0000313" key="2">
    <source>
        <dbReference type="EMBL" id="SVC30694.1"/>
    </source>
</evidence>
<organism evidence="2">
    <name type="scientific">marine metagenome</name>
    <dbReference type="NCBI Taxonomy" id="408172"/>
    <lineage>
        <taxon>unclassified sequences</taxon>
        <taxon>metagenomes</taxon>
        <taxon>ecological metagenomes</taxon>
    </lineage>
</organism>
<feature type="domain" description="Cupin type-2" evidence="1">
    <location>
        <begin position="260"/>
        <end position="315"/>
    </location>
</feature>
<dbReference type="InterPro" id="IPR011051">
    <property type="entry name" value="RmlC_Cupin_sf"/>
</dbReference>
<dbReference type="PANTHER" id="PTHR36114">
    <property type="entry name" value="16.7 KDA PROTEIN IN WHIE LOCUS"/>
    <property type="match status" value="1"/>
</dbReference>
<dbReference type="Pfam" id="PF07883">
    <property type="entry name" value="Cupin_2"/>
    <property type="match status" value="1"/>
</dbReference>